<dbReference type="KEGG" id="cyj:Cyan7822_6730"/>
<organism evidence="1 2">
    <name type="scientific">Gloeothece verrucosa (strain PCC 7822)</name>
    <name type="common">Cyanothece sp. (strain PCC 7822)</name>
    <dbReference type="NCBI Taxonomy" id="497965"/>
    <lineage>
        <taxon>Bacteria</taxon>
        <taxon>Bacillati</taxon>
        <taxon>Cyanobacteriota</taxon>
        <taxon>Cyanophyceae</taxon>
        <taxon>Oscillatoriophycideae</taxon>
        <taxon>Chroococcales</taxon>
        <taxon>Aphanothecaceae</taxon>
        <taxon>Gloeothece</taxon>
        <taxon>Gloeothece verrucosa</taxon>
    </lineage>
</organism>
<proteinExistence type="predicted"/>
<dbReference type="EMBL" id="CP002201">
    <property type="protein sequence ID" value="ADN18406.1"/>
    <property type="molecule type" value="Genomic_DNA"/>
</dbReference>
<keyword evidence="1" id="KW-0614">Plasmid</keyword>
<name>E0UN76_GLOV7</name>
<accession>E0UN76</accession>
<geneLocation type="plasmid" evidence="1 2">
    <name>Cy782203</name>
</geneLocation>
<sequence length="134" mass="15341">MILNTLCPFPLGNARTLEPLLKGQKTVTRRLWKLRHAQIFIKYFEQQTPIPAISKDRRCPDCVIVGSVTLTQLPYCEQLSDLPESDVIAEGFPHLSKKEFINQFFGGDDSLTVWVIRFNFTPNASRSLNFVLDK</sequence>
<keyword evidence="2" id="KW-1185">Reference proteome</keyword>
<evidence type="ECO:0008006" key="3">
    <source>
        <dbReference type="Google" id="ProtNLM"/>
    </source>
</evidence>
<evidence type="ECO:0000313" key="2">
    <source>
        <dbReference type="Proteomes" id="UP000008206"/>
    </source>
</evidence>
<evidence type="ECO:0000313" key="1">
    <source>
        <dbReference type="EMBL" id="ADN18406.1"/>
    </source>
</evidence>
<dbReference type="Proteomes" id="UP000008206">
    <property type="component" value="Plasmid Cy782203"/>
</dbReference>
<gene>
    <name evidence="1" type="ordered locus">Cyan7822_6730</name>
</gene>
<protein>
    <recommendedName>
        <fullName evidence="3">ASCH domain-containing protein</fullName>
    </recommendedName>
</protein>
<dbReference type="HOGENOM" id="CLU_1892747_0_0_3"/>
<dbReference type="AlphaFoldDB" id="E0UN76"/>
<reference evidence="2" key="1">
    <citation type="journal article" date="2011" name="MBio">
        <title>Novel metabolic attributes of the genus Cyanothece, comprising a group of unicellular nitrogen-fixing Cyanobacteria.</title>
        <authorList>
            <person name="Bandyopadhyay A."/>
            <person name="Elvitigala T."/>
            <person name="Welsh E."/>
            <person name="Stockel J."/>
            <person name="Liberton M."/>
            <person name="Min H."/>
            <person name="Sherman L.A."/>
            <person name="Pakrasi H.B."/>
        </authorList>
    </citation>
    <scope>NUCLEOTIDE SEQUENCE [LARGE SCALE GENOMIC DNA]</scope>
    <source>
        <strain evidence="2">PCC 7822</strain>
        <plasmid evidence="2">Cy782203</plasmid>
    </source>
</reference>